<name>A0ACB0IL52_TRIPR</name>
<evidence type="ECO:0000313" key="2">
    <source>
        <dbReference type="Proteomes" id="UP001177021"/>
    </source>
</evidence>
<sequence length="757" mass="81272">MISESEASSRKNDVKDRRLSIIDFLSADDSLLEPNSPNHQQNSENEAWYTPNSKKFEDAATKIEQWENEPLTSETKTKKNPKCNLRKSLAWDNAFFTNAGVLDAEELSSIIEGVEKEELPRIEEDVYKSCDSVSTLGSDCLTLESVELEGDFFEDVRASIQKSSHKSKLASAATRVSSTSRLPGLQTRDSSRKVSAVPGDKMKVPPASRNPTAVMRGIGKSTNKNNSTFTQIPQPVAMRRESSISKLSKVPAKPSASSTISSKRVSLSDKSEMDKAKLINGGRVSSMSKASVIGGSRGTVPKPTVLSKLNSGQLVSTKTKSATSTSSGVNLSDNIGKSPLNSGRKKVIAVTTKVPSSRPPVRTPSGFASRNKSESGNSSLSSLISVNKLSSSVSPASSVSDWSSEASVSTSIPTHVCDSLRSSIDSTSSRKVLSYTNVDQGVNSQTPRSDMSLENREAQHTGIISQSVTTASVAAVIPTALAKPSGLRLPSPKIGFFDGVKSSVRTPRGGAQPHSAVPHSLLKRGAGSPSEGQNKAKLGKLQAVRSITPTQSKKPNNLQSQHPNHVGESLDVAIKTSSAEHNVKTSSEMLNGANKNVEYTSLSHEMEKTGNDLSPLTRVDHQGNVCHDDQVDCLIKQVGLMDINSKTQVNINGDSLSFCETDVSFQDKSNAMELSTHKELFDHPKNQQLLKGSSTPYLCVTPTTSIDMAASVRRPFAAKDSFCNMDCSVFTEPTVSEVKQANLPLPESITKEKAEMI</sequence>
<accession>A0ACB0IL52</accession>
<reference evidence="1" key="1">
    <citation type="submission" date="2023-10" db="EMBL/GenBank/DDBJ databases">
        <authorList>
            <person name="Rodriguez Cubillos JULIANA M."/>
            <person name="De Vega J."/>
        </authorList>
    </citation>
    <scope>NUCLEOTIDE SEQUENCE</scope>
</reference>
<dbReference type="EMBL" id="CASHSV030000001">
    <property type="protein sequence ID" value="CAJ2632668.1"/>
    <property type="molecule type" value="Genomic_DNA"/>
</dbReference>
<comment type="caution">
    <text evidence="1">The sequence shown here is derived from an EMBL/GenBank/DDBJ whole genome shotgun (WGS) entry which is preliminary data.</text>
</comment>
<dbReference type="Proteomes" id="UP001177021">
    <property type="component" value="Unassembled WGS sequence"/>
</dbReference>
<organism evidence="1 2">
    <name type="scientific">Trifolium pratense</name>
    <name type="common">Red clover</name>
    <dbReference type="NCBI Taxonomy" id="57577"/>
    <lineage>
        <taxon>Eukaryota</taxon>
        <taxon>Viridiplantae</taxon>
        <taxon>Streptophyta</taxon>
        <taxon>Embryophyta</taxon>
        <taxon>Tracheophyta</taxon>
        <taxon>Spermatophyta</taxon>
        <taxon>Magnoliopsida</taxon>
        <taxon>eudicotyledons</taxon>
        <taxon>Gunneridae</taxon>
        <taxon>Pentapetalae</taxon>
        <taxon>rosids</taxon>
        <taxon>fabids</taxon>
        <taxon>Fabales</taxon>
        <taxon>Fabaceae</taxon>
        <taxon>Papilionoideae</taxon>
        <taxon>50 kb inversion clade</taxon>
        <taxon>NPAAA clade</taxon>
        <taxon>Hologalegina</taxon>
        <taxon>IRL clade</taxon>
        <taxon>Trifolieae</taxon>
        <taxon>Trifolium</taxon>
    </lineage>
</organism>
<keyword evidence="2" id="KW-1185">Reference proteome</keyword>
<proteinExistence type="predicted"/>
<gene>
    <name evidence="1" type="ORF">MILVUS5_LOCUS3921</name>
</gene>
<protein>
    <submittedName>
        <fullName evidence="1">Uncharacterized protein</fullName>
    </submittedName>
</protein>
<evidence type="ECO:0000313" key="1">
    <source>
        <dbReference type="EMBL" id="CAJ2632668.1"/>
    </source>
</evidence>